<feature type="compositionally biased region" description="Polar residues" evidence="1">
    <location>
        <begin position="1"/>
        <end position="11"/>
    </location>
</feature>
<dbReference type="PANTHER" id="PTHR37176:SF1">
    <property type="entry name" value="PROTEIN DOUBLE-STRAND BREAK FORMATION"/>
    <property type="match status" value="1"/>
</dbReference>
<dbReference type="OrthoDB" id="1925581at2759"/>
<dbReference type="PANTHER" id="PTHR37176">
    <property type="entry name" value="F10K1.23"/>
    <property type="match status" value="1"/>
</dbReference>
<evidence type="ECO:0000313" key="2">
    <source>
        <dbReference type="EMBL" id="RCV36907.1"/>
    </source>
</evidence>
<organism evidence="2">
    <name type="scientific">Setaria italica</name>
    <name type="common">Foxtail millet</name>
    <name type="synonym">Panicum italicum</name>
    <dbReference type="NCBI Taxonomy" id="4555"/>
    <lineage>
        <taxon>Eukaryota</taxon>
        <taxon>Viridiplantae</taxon>
        <taxon>Streptophyta</taxon>
        <taxon>Embryophyta</taxon>
        <taxon>Tracheophyta</taxon>
        <taxon>Spermatophyta</taxon>
        <taxon>Magnoliopsida</taxon>
        <taxon>Liliopsida</taxon>
        <taxon>Poales</taxon>
        <taxon>Poaceae</taxon>
        <taxon>PACMAD clade</taxon>
        <taxon>Panicoideae</taxon>
        <taxon>Panicodae</taxon>
        <taxon>Paniceae</taxon>
        <taxon>Cenchrinae</taxon>
        <taxon>Setaria</taxon>
    </lineage>
</organism>
<dbReference type="EMBL" id="CM003535">
    <property type="protein sequence ID" value="RCV36907.1"/>
    <property type="molecule type" value="Genomic_DNA"/>
</dbReference>
<sequence>MVGPFNSASPTQPTPPNERKNPLRHGGVIPSISGEASGEPPFHFKSTRRAARNMPALAEQDHHDALSLFASRLSRQHRFGDDDLRLLEAALSAGADVPALLATRSAARRLLQQRAKEAFAALDPLLDQGRSLASADFFARAFALVGDVESCLAMRYEALLLRDAKYSDNHHLQVSRQEWLTFAKDSLDNGFYTIASKACAHATAHIHRSHPGQLGSTNSIEKDEINDIIGLQNLAKSLSAQHSVQTQSAEYMKRRASGVHEKYNLQPGKPKLPGSSMFRLGIKTRNIKKLLHSRERNLGEI</sequence>
<dbReference type="GO" id="GO:0042138">
    <property type="term" value="P:meiotic DNA double-strand break formation"/>
    <property type="evidence" value="ECO:0007669"/>
    <property type="project" value="InterPro"/>
</dbReference>
<gene>
    <name evidence="2" type="ORF">SETIT_8G019300v2</name>
</gene>
<feature type="region of interest" description="Disordered" evidence="1">
    <location>
        <begin position="1"/>
        <end position="43"/>
    </location>
</feature>
<protein>
    <submittedName>
        <fullName evidence="2">Uncharacterized protein</fullName>
    </submittedName>
</protein>
<reference evidence="2" key="2">
    <citation type="submission" date="2015-07" db="EMBL/GenBank/DDBJ databases">
        <authorList>
            <person name="Noorani M."/>
        </authorList>
    </citation>
    <scope>NUCLEOTIDE SEQUENCE</scope>
    <source>
        <strain evidence="2">Yugu1</strain>
    </source>
</reference>
<reference evidence="2" key="1">
    <citation type="journal article" date="2012" name="Nat. Biotechnol.">
        <title>Reference genome sequence of the model plant Setaria.</title>
        <authorList>
            <person name="Bennetzen J.L."/>
            <person name="Schmutz J."/>
            <person name="Wang H."/>
            <person name="Percifield R."/>
            <person name="Hawkins J."/>
            <person name="Pontaroli A.C."/>
            <person name="Estep M."/>
            <person name="Feng L."/>
            <person name="Vaughn J.N."/>
            <person name="Grimwood J."/>
            <person name="Jenkins J."/>
            <person name="Barry K."/>
            <person name="Lindquist E."/>
            <person name="Hellsten U."/>
            <person name="Deshpande S."/>
            <person name="Wang X."/>
            <person name="Wu X."/>
            <person name="Mitros T."/>
            <person name="Triplett J."/>
            <person name="Yang X."/>
            <person name="Ye C.Y."/>
            <person name="Mauro-Herrera M."/>
            <person name="Wang L."/>
            <person name="Li P."/>
            <person name="Sharma M."/>
            <person name="Sharma R."/>
            <person name="Ronald P.C."/>
            <person name="Panaud O."/>
            <person name="Kellogg E.A."/>
            <person name="Brutnell T.P."/>
            <person name="Doust A.N."/>
            <person name="Tuskan G.A."/>
            <person name="Rokhsar D."/>
            <person name="Devos K.M."/>
        </authorList>
    </citation>
    <scope>NUCLEOTIDE SEQUENCE [LARGE SCALE GENOMIC DNA]</scope>
    <source>
        <strain evidence="2">Yugu1</strain>
    </source>
</reference>
<name>A0A368S364_SETIT</name>
<dbReference type="STRING" id="4555.A0A368S364"/>
<evidence type="ECO:0000256" key="1">
    <source>
        <dbReference type="SAM" id="MobiDB-lite"/>
    </source>
</evidence>
<proteinExistence type="predicted"/>
<accession>A0A368S364</accession>
<dbReference type="AlphaFoldDB" id="A0A368S364"/>
<dbReference type="InterPro" id="IPR044969">
    <property type="entry name" value="DFO"/>
</dbReference>